<geneLocation type="plasmid" evidence="1">
    <name>unnamed</name>
</geneLocation>
<reference evidence="1" key="1">
    <citation type="submission" date="2013-02" db="EMBL/GenBank/DDBJ databases">
        <title>Comparative genomics of Borrelia species.</title>
        <authorList>
            <person name="Schwan T.G."/>
            <person name="Raffel S.J."/>
            <person name="Porcella S.F."/>
        </authorList>
    </citation>
    <scope>NUCLEOTIDE SEQUENCE</scope>
    <source>
        <strain evidence="1">YOR</strain>
        <plasmid evidence="1">unnamed</plasmid>
    </source>
</reference>
<evidence type="ECO:0000313" key="1">
    <source>
        <dbReference type="EMBL" id="AHH04137.1"/>
    </source>
</evidence>
<protein>
    <submittedName>
        <fullName evidence="1">Uncharacterized protein</fullName>
    </submittedName>
</protein>
<dbReference type="EMBL" id="CP004158">
    <property type="protein sequence ID" value="AHH04137.1"/>
    <property type="molecule type" value="Genomic_DNA"/>
</dbReference>
<proteinExistence type="predicted"/>
<dbReference type="AlphaFoldDB" id="W5SB00"/>
<keyword evidence="1" id="KW-0614">Plasmid</keyword>
<sequence length="37" mass="4453">MQETRAKRGINKPAKNEYNKDLVFQNILLIFKVKQIY</sequence>
<name>W5SB00_9SPIR</name>
<dbReference type="HOGENOM" id="CLU_3340886_0_0_12"/>
<accession>W5SB00</accession>
<gene>
    <name evidence="1" type="ORF">BHY_1186</name>
</gene>
<organism evidence="1">
    <name type="scientific">Borrelia nietonii YOR</name>
    <dbReference type="NCBI Taxonomy" id="1293576"/>
    <lineage>
        <taxon>Bacteria</taxon>
        <taxon>Pseudomonadati</taxon>
        <taxon>Spirochaetota</taxon>
        <taxon>Spirochaetia</taxon>
        <taxon>Spirochaetales</taxon>
        <taxon>Borreliaceae</taxon>
        <taxon>Borrelia</taxon>
        <taxon>Borrelia nietonii</taxon>
    </lineage>
</organism>